<accession>A0A2V1IPY8</accession>
<gene>
    <name evidence="3" type="ORF">C5O25_09800</name>
</gene>
<evidence type="ECO:0000313" key="4">
    <source>
        <dbReference type="Proteomes" id="UP000244925"/>
    </source>
</evidence>
<dbReference type="Gene3D" id="1.10.260.40">
    <property type="entry name" value="lambda repressor-like DNA-binding domains"/>
    <property type="match status" value="1"/>
</dbReference>
<feature type="region of interest" description="Disordered" evidence="1">
    <location>
        <begin position="97"/>
        <end position="120"/>
    </location>
</feature>
<dbReference type="SUPFAM" id="SSF47413">
    <property type="entry name" value="lambda repressor-like DNA-binding domains"/>
    <property type="match status" value="1"/>
</dbReference>
<dbReference type="Proteomes" id="UP000244925">
    <property type="component" value="Unassembled WGS sequence"/>
</dbReference>
<dbReference type="AlphaFoldDB" id="A0A2V1IPY8"/>
<sequence length="120" mass="13770">MNNSDNMLLVLDSFMLPDADDVARKLADDFRKRRVERGLTRETVAEKSGVALANITRFEQKGLISLKNLILLAISMDYLQEVRDIFAAPKYSTMEELSQIRKNTGKKKAYNRKTRADEED</sequence>
<reference evidence="4" key="1">
    <citation type="submission" date="2018-02" db="EMBL/GenBank/DDBJ databases">
        <authorList>
            <person name="Clavel T."/>
            <person name="Strowig T."/>
        </authorList>
    </citation>
    <scope>NUCLEOTIDE SEQUENCE [LARGE SCALE GENOMIC DNA]</scope>
    <source>
        <strain evidence="4">DSM 100764</strain>
    </source>
</reference>
<dbReference type="PROSITE" id="PS50943">
    <property type="entry name" value="HTH_CROC1"/>
    <property type="match status" value="1"/>
</dbReference>
<dbReference type="CDD" id="cd00093">
    <property type="entry name" value="HTH_XRE"/>
    <property type="match status" value="1"/>
</dbReference>
<evidence type="ECO:0000259" key="2">
    <source>
        <dbReference type="PROSITE" id="PS50943"/>
    </source>
</evidence>
<name>A0A2V1IPY8_9BACT</name>
<organism evidence="3 4">
    <name type="scientific">Paramuribaculum intestinale</name>
    <dbReference type="NCBI Taxonomy" id="2094151"/>
    <lineage>
        <taxon>Bacteria</taxon>
        <taxon>Pseudomonadati</taxon>
        <taxon>Bacteroidota</taxon>
        <taxon>Bacteroidia</taxon>
        <taxon>Bacteroidales</taxon>
        <taxon>Muribaculaceae</taxon>
        <taxon>Paramuribaculum</taxon>
    </lineage>
</organism>
<comment type="caution">
    <text evidence="3">The sequence shown here is derived from an EMBL/GenBank/DDBJ whole genome shotgun (WGS) entry which is preliminary data.</text>
</comment>
<dbReference type="Pfam" id="PF01381">
    <property type="entry name" value="HTH_3"/>
    <property type="match status" value="1"/>
</dbReference>
<protein>
    <submittedName>
        <fullName evidence="3">XRE family transcriptional regulator</fullName>
    </submittedName>
</protein>
<dbReference type="GO" id="GO:0003677">
    <property type="term" value="F:DNA binding"/>
    <property type="evidence" value="ECO:0007669"/>
    <property type="project" value="InterPro"/>
</dbReference>
<keyword evidence="4" id="KW-1185">Reference proteome</keyword>
<dbReference type="EMBL" id="PUBV01000022">
    <property type="protein sequence ID" value="PWB06561.1"/>
    <property type="molecule type" value="Genomic_DNA"/>
</dbReference>
<feature type="compositionally biased region" description="Basic residues" evidence="1">
    <location>
        <begin position="103"/>
        <end position="113"/>
    </location>
</feature>
<dbReference type="InterPro" id="IPR010982">
    <property type="entry name" value="Lambda_DNA-bd_dom_sf"/>
</dbReference>
<evidence type="ECO:0000256" key="1">
    <source>
        <dbReference type="SAM" id="MobiDB-lite"/>
    </source>
</evidence>
<proteinExistence type="predicted"/>
<dbReference type="InterPro" id="IPR001387">
    <property type="entry name" value="Cro/C1-type_HTH"/>
</dbReference>
<evidence type="ECO:0000313" key="3">
    <source>
        <dbReference type="EMBL" id="PWB06561.1"/>
    </source>
</evidence>
<feature type="domain" description="HTH cro/C1-type" evidence="2">
    <location>
        <begin position="30"/>
        <end position="79"/>
    </location>
</feature>